<evidence type="ECO:0000313" key="2">
    <source>
        <dbReference type="EMBL" id="MBS8122072.1"/>
    </source>
</evidence>
<gene>
    <name evidence="2" type="ORF">VAMP_98n16</name>
</gene>
<protein>
    <recommendedName>
        <fullName evidence="4">DUF2188 domain-containing protein</fullName>
    </recommendedName>
</protein>
<dbReference type="EMBL" id="JAEDAM010000038">
    <property type="protein sequence ID" value="MBS8122072.1"/>
    <property type="molecule type" value="Genomic_DNA"/>
</dbReference>
<dbReference type="Proteomes" id="UP000680365">
    <property type="component" value="Unassembled WGS sequence"/>
</dbReference>
<reference evidence="2 3" key="1">
    <citation type="journal article" date="2021" name="Nat. Commun.">
        <title>Reductive evolution and unique predatory mode in the CPR bacterium Vampirococcus lugosii.</title>
        <authorList>
            <person name="Moreira D."/>
            <person name="Zivanovic Y."/>
            <person name="Lopez-Archilla A.I."/>
            <person name="Iniesto M."/>
            <person name="Lopez-Garcia P."/>
        </authorList>
    </citation>
    <scope>NUCLEOTIDE SEQUENCE [LARGE SCALE GENOMIC DNA]</scope>
    <source>
        <strain evidence="2">Chiprana</strain>
    </source>
</reference>
<comment type="caution">
    <text evidence="2">The sequence shown here is derived from an EMBL/GenBank/DDBJ whole genome shotgun (WGS) entry which is preliminary data.</text>
</comment>
<feature type="region of interest" description="Disordered" evidence="1">
    <location>
        <begin position="44"/>
        <end position="79"/>
    </location>
</feature>
<accession>A0ABS5QLJ9</accession>
<proteinExistence type="predicted"/>
<organism evidence="2 3">
    <name type="scientific">Candidatus Vampirococcus lugosii</name>
    <dbReference type="NCBI Taxonomy" id="2789015"/>
    <lineage>
        <taxon>Bacteria</taxon>
        <taxon>Candidatus Absconditibacteriota</taxon>
        <taxon>Vampirococcus</taxon>
    </lineage>
</organism>
<dbReference type="InterPro" id="IPR018691">
    <property type="entry name" value="DUF2188"/>
</dbReference>
<evidence type="ECO:0000313" key="3">
    <source>
        <dbReference type="Proteomes" id="UP000680365"/>
    </source>
</evidence>
<dbReference type="Pfam" id="PF09954">
    <property type="entry name" value="DUF2188"/>
    <property type="match status" value="1"/>
</dbReference>
<evidence type="ECO:0000256" key="1">
    <source>
        <dbReference type="SAM" id="MobiDB-lite"/>
    </source>
</evidence>
<name>A0ABS5QLJ9_9BACT</name>
<evidence type="ECO:0008006" key="4">
    <source>
        <dbReference type="Google" id="ProtNLM"/>
    </source>
</evidence>
<keyword evidence="3" id="KW-1185">Reference proteome</keyword>
<dbReference type="RefSeq" id="WP_213349211.1">
    <property type="nucleotide sequence ID" value="NZ_JAEDAM010000038.1"/>
</dbReference>
<sequence>MTNYHLSGKTGKYKIKKEGSKKYSKINISTKKEAEKLAKKMCENSGGGEVKIHSKNGKINDSDTVAPGNDPCPPKDKVH</sequence>